<keyword evidence="5" id="KW-0539">Nucleus</keyword>
<sequence length="170" mass="19343">MSPTNNCYILQPYPEDQPRSRTFQYRKITKPMLERRRRARINRCLDELKELMVKTLQDKGENVSKLEKADILELTVNYLYTLQSQHALALTPEAAYADRFRAGFTHCAAEVSQYLAAAMNPSPSPNPDASPLDQSSGVKLLKHLGTCIRTLSAEQMSPEKDEGSSVWRPW</sequence>
<dbReference type="SMART" id="SM00353">
    <property type="entry name" value="HLH"/>
    <property type="match status" value="1"/>
</dbReference>
<proteinExistence type="predicted"/>
<dbReference type="GO" id="GO:1990837">
    <property type="term" value="F:sequence-specific double-stranded DNA binding"/>
    <property type="evidence" value="ECO:0007669"/>
    <property type="project" value="UniProtKB-ARBA"/>
</dbReference>
<dbReference type="EMBL" id="OU963867">
    <property type="protein sequence ID" value="CAH0392064.1"/>
    <property type="molecule type" value="Genomic_DNA"/>
</dbReference>
<dbReference type="InterPro" id="IPR011598">
    <property type="entry name" value="bHLH_dom"/>
</dbReference>
<feature type="domain" description="Orange" evidence="7">
    <location>
        <begin position="100"/>
        <end position="144"/>
    </location>
</feature>
<evidence type="ECO:0000313" key="9">
    <source>
        <dbReference type="Proteomes" id="UP001152759"/>
    </source>
</evidence>
<dbReference type="PROSITE" id="PS50888">
    <property type="entry name" value="BHLH"/>
    <property type="match status" value="1"/>
</dbReference>
<dbReference type="GO" id="GO:0046983">
    <property type="term" value="F:protein dimerization activity"/>
    <property type="evidence" value="ECO:0007669"/>
    <property type="project" value="InterPro"/>
</dbReference>
<dbReference type="Gene3D" id="4.10.280.10">
    <property type="entry name" value="Helix-loop-helix DNA-binding domain"/>
    <property type="match status" value="1"/>
</dbReference>
<evidence type="ECO:0000259" key="7">
    <source>
        <dbReference type="PROSITE" id="PS51054"/>
    </source>
</evidence>
<keyword evidence="2" id="KW-0805">Transcription regulation</keyword>
<dbReference type="Gene3D" id="6.10.250.980">
    <property type="match status" value="1"/>
</dbReference>
<dbReference type="SMART" id="SM00511">
    <property type="entry name" value="ORANGE"/>
    <property type="match status" value="1"/>
</dbReference>
<evidence type="ECO:0000256" key="4">
    <source>
        <dbReference type="ARBA" id="ARBA00023163"/>
    </source>
</evidence>
<dbReference type="SUPFAM" id="SSF47459">
    <property type="entry name" value="HLH, helix-loop-helix DNA-binding domain"/>
    <property type="match status" value="1"/>
</dbReference>
<dbReference type="Pfam" id="PF00010">
    <property type="entry name" value="HLH"/>
    <property type="match status" value="1"/>
</dbReference>
<dbReference type="FunFam" id="4.10.280.10:FF:000009">
    <property type="entry name" value="Transcription factor HES-1"/>
    <property type="match status" value="1"/>
</dbReference>
<keyword evidence="4" id="KW-0804">Transcription</keyword>
<accession>A0A9P0F792</accession>
<dbReference type="SUPFAM" id="SSF158457">
    <property type="entry name" value="Orange domain-like"/>
    <property type="match status" value="1"/>
</dbReference>
<protein>
    <submittedName>
        <fullName evidence="8">Uncharacterized protein</fullName>
    </submittedName>
</protein>
<name>A0A9P0F792_BEMTA</name>
<evidence type="ECO:0000256" key="5">
    <source>
        <dbReference type="ARBA" id="ARBA00023242"/>
    </source>
</evidence>
<dbReference type="KEGG" id="btab:109044145"/>
<comment type="subcellular location">
    <subcellularLocation>
        <location evidence="1">Nucleus</location>
    </subcellularLocation>
</comment>
<gene>
    <name evidence="8" type="ORF">BEMITA_LOCUS10622</name>
</gene>
<dbReference type="OrthoDB" id="6085656at2759"/>
<dbReference type="AlphaFoldDB" id="A0A9P0F792"/>
<dbReference type="Proteomes" id="UP001152759">
    <property type="component" value="Chromosome 6"/>
</dbReference>
<evidence type="ECO:0000259" key="6">
    <source>
        <dbReference type="PROSITE" id="PS50888"/>
    </source>
</evidence>
<dbReference type="GO" id="GO:0006355">
    <property type="term" value="P:regulation of DNA-templated transcription"/>
    <property type="evidence" value="ECO:0007669"/>
    <property type="project" value="InterPro"/>
</dbReference>
<evidence type="ECO:0000256" key="2">
    <source>
        <dbReference type="ARBA" id="ARBA00023015"/>
    </source>
</evidence>
<evidence type="ECO:0000313" key="8">
    <source>
        <dbReference type="EMBL" id="CAH0392064.1"/>
    </source>
</evidence>
<dbReference type="InterPro" id="IPR050370">
    <property type="entry name" value="HES_HEY"/>
</dbReference>
<dbReference type="GO" id="GO:0005634">
    <property type="term" value="C:nucleus"/>
    <property type="evidence" value="ECO:0007669"/>
    <property type="project" value="UniProtKB-SubCell"/>
</dbReference>
<keyword evidence="9" id="KW-1185">Reference proteome</keyword>
<feature type="domain" description="BHLH" evidence="6">
    <location>
        <begin position="25"/>
        <end position="82"/>
    </location>
</feature>
<dbReference type="InterPro" id="IPR036638">
    <property type="entry name" value="HLH_DNA-bd_sf"/>
</dbReference>
<dbReference type="Pfam" id="PF07527">
    <property type="entry name" value="Hairy_orange"/>
    <property type="match status" value="1"/>
</dbReference>
<evidence type="ECO:0000256" key="3">
    <source>
        <dbReference type="ARBA" id="ARBA00023125"/>
    </source>
</evidence>
<organism evidence="8 9">
    <name type="scientific">Bemisia tabaci</name>
    <name type="common">Sweetpotato whitefly</name>
    <name type="synonym">Aleurodes tabaci</name>
    <dbReference type="NCBI Taxonomy" id="7038"/>
    <lineage>
        <taxon>Eukaryota</taxon>
        <taxon>Metazoa</taxon>
        <taxon>Ecdysozoa</taxon>
        <taxon>Arthropoda</taxon>
        <taxon>Hexapoda</taxon>
        <taxon>Insecta</taxon>
        <taxon>Pterygota</taxon>
        <taxon>Neoptera</taxon>
        <taxon>Paraneoptera</taxon>
        <taxon>Hemiptera</taxon>
        <taxon>Sternorrhyncha</taxon>
        <taxon>Aleyrodoidea</taxon>
        <taxon>Aleyrodidae</taxon>
        <taxon>Aleyrodinae</taxon>
        <taxon>Bemisia</taxon>
    </lineage>
</organism>
<evidence type="ECO:0000256" key="1">
    <source>
        <dbReference type="ARBA" id="ARBA00004123"/>
    </source>
</evidence>
<keyword evidence="3" id="KW-0238">DNA-binding</keyword>
<dbReference type="PROSITE" id="PS51054">
    <property type="entry name" value="ORANGE"/>
    <property type="match status" value="1"/>
</dbReference>
<reference evidence="8" key="1">
    <citation type="submission" date="2021-12" db="EMBL/GenBank/DDBJ databases">
        <authorList>
            <person name="King R."/>
        </authorList>
    </citation>
    <scope>NUCLEOTIDE SEQUENCE</scope>
</reference>
<dbReference type="InterPro" id="IPR003650">
    <property type="entry name" value="Orange_dom"/>
</dbReference>
<dbReference type="PANTHER" id="PTHR10985">
    <property type="entry name" value="BASIC HELIX-LOOP-HELIX TRANSCRIPTION FACTOR, HES-RELATED"/>
    <property type="match status" value="1"/>
</dbReference>